<organism evidence="1">
    <name type="scientific">hydrothermal vent metagenome</name>
    <dbReference type="NCBI Taxonomy" id="652676"/>
    <lineage>
        <taxon>unclassified sequences</taxon>
        <taxon>metagenomes</taxon>
        <taxon>ecological metagenomes</taxon>
    </lineage>
</organism>
<dbReference type="EMBL" id="UOFC01000009">
    <property type="protein sequence ID" value="VAW44523.1"/>
    <property type="molecule type" value="Genomic_DNA"/>
</dbReference>
<dbReference type="SUPFAM" id="SSF52266">
    <property type="entry name" value="SGNH hydrolase"/>
    <property type="match status" value="1"/>
</dbReference>
<dbReference type="InterPro" id="IPR036514">
    <property type="entry name" value="SGNH_hydro_sf"/>
</dbReference>
<evidence type="ECO:0008006" key="2">
    <source>
        <dbReference type="Google" id="ProtNLM"/>
    </source>
</evidence>
<evidence type="ECO:0000313" key="1">
    <source>
        <dbReference type="EMBL" id="VAW44523.1"/>
    </source>
</evidence>
<dbReference type="AlphaFoldDB" id="A0A3B0VWI0"/>
<accession>A0A3B0VWI0</accession>
<dbReference type="Gene3D" id="3.40.50.1110">
    <property type="entry name" value="SGNH hydrolase"/>
    <property type="match status" value="1"/>
</dbReference>
<protein>
    <recommendedName>
        <fullName evidence="2">SGNH hydrolase-type esterase domain-containing protein</fullName>
    </recommendedName>
</protein>
<name>A0A3B0VWI0_9ZZZZ</name>
<gene>
    <name evidence="1" type="ORF">MNBD_GAMMA03-1112</name>
</gene>
<reference evidence="1" key="1">
    <citation type="submission" date="2018-06" db="EMBL/GenBank/DDBJ databases">
        <authorList>
            <person name="Zhirakovskaya E."/>
        </authorList>
    </citation>
    <scope>NUCLEOTIDE SEQUENCE</scope>
</reference>
<proteinExistence type="predicted"/>
<sequence>MSISSSIHTFRRGKFRKVYRLLKRHGLLQTTPVIICEGDSWFSTPLAMNLLDQIVIPTAAEEAAGKVWIGDGGVFFRAEKSGDTAINMFSQKYVDSLGKWYKAFDFDMVLLSAGGNDFVAEFLADLFKNRGEMTVKEALEVVVDSGRFEQVFDAYKVFISRFTELKPNIPIIAHTYDYPQLLGKPAKLTINNIGLIALFKKEIGDWIGGNIHKSLPNNTDKRKFAKGLIDSFVKLVLKPLAKEFNDNFSYVDLRGTLSAEFWFDEMHPTGEGFRQLAQIYKQAILEKLPGSKKT</sequence>